<dbReference type="SUPFAM" id="SSF56752">
    <property type="entry name" value="D-aminoacid aminotransferase-like PLP-dependent enzymes"/>
    <property type="match status" value="1"/>
</dbReference>
<dbReference type="Gene3D" id="3.20.10.10">
    <property type="entry name" value="D-amino Acid Aminotransferase, subunit A, domain 2"/>
    <property type="match status" value="1"/>
</dbReference>
<name>A0A662DEN8_UNCAE</name>
<comment type="similarity">
    <text evidence="2">Belongs to the class-IV pyridoxal-phosphate-dependent aminotransferase family.</text>
</comment>
<dbReference type="GO" id="GO:0046394">
    <property type="term" value="P:carboxylic acid biosynthetic process"/>
    <property type="evidence" value="ECO:0007669"/>
    <property type="project" value="UniProtKB-ARBA"/>
</dbReference>
<dbReference type="PANTHER" id="PTHR42743:SF22">
    <property type="entry name" value="D-AMINO-ACID TRANSAMINASE, CHLOROPLASTIC"/>
    <property type="match status" value="1"/>
</dbReference>
<reference evidence="4 5" key="1">
    <citation type="submission" date="2018-06" db="EMBL/GenBank/DDBJ databases">
        <title>Extensive metabolic versatility and redundancy in microbially diverse, dynamic hydrothermal sediments.</title>
        <authorList>
            <person name="Dombrowski N."/>
            <person name="Teske A."/>
            <person name="Baker B.J."/>
        </authorList>
    </citation>
    <scope>NUCLEOTIDE SEQUENCE [LARGE SCALE GENOMIC DNA]</scope>
    <source>
        <strain evidence="4">B3_G15</strain>
    </source>
</reference>
<dbReference type="InterPro" id="IPR036038">
    <property type="entry name" value="Aminotransferase-like"/>
</dbReference>
<accession>A0A662DEN8</accession>
<evidence type="ECO:0000313" key="4">
    <source>
        <dbReference type="EMBL" id="RLE12783.1"/>
    </source>
</evidence>
<dbReference type="InterPro" id="IPR043132">
    <property type="entry name" value="BCAT-like_C"/>
</dbReference>
<dbReference type="PANTHER" id="PTHR42743">
    <property type="entry name" value="AMINO-ACID AMINOTRANSFERASE"/>
    <property type="match status" value="1"/>
</dbReference>
<dbReference type="CDD" id="cd00449">
    <property type="entry name" value="PLPDE_IV"/>
    <property type="match status" value="1"/>
</dbReference>
<dbReference type="Proteomes" id="UP000280417">
    <property type="component" value="Unassembled WGS sequence"/>
</dbReference>
<dbReference type="GO" id="GO:0016829">
    <property type="term" value="F:lyase activity"/>
    <property type="evidence" value="ECO:0007669"/>
    <property type="project" value="UniProtKB-KW"/>
</dbReference>
<evidence type="ECO:0000313" key="5">
    <source>
        <dbReference type="Proteomes" id="UP000280417"/>
    </source>
</evidence>
<sequence length="328" mass="36434">MDKKKHLRILSEKEIFSGRPEWRNPGGSKYFAMYSSVFGGVVTDPALMVVPLDDHMVHRGDGIFEAFKCVNGCIYNLDAHLARLERSAQLISLMLPFDLPTIKQIIVETVAIAGKKDCMVRVFVSRGLGGFDCAPGECHKSNLYVVVVEAWDCPEYFYTKGVSAITSKIPIKPSFFARVKSCNYLPNALVDMEAEENGVDFAITLDEEGNLAEGATENVAVVTKEKVFMYPEFDRILKGTSLLRGVELARELIKIGILKGISQQNIPQKKAYESSEMLIFSTGPDVVPVVSYDGRPIGSGKPGPVFRKLLELFQRDVKENKNILTPVF</sequence>
<dbReference type="InterPro" id="IPR001544">
    <property type="entry name" value="Aminotrans_IV"/>
</dbReference>
<dbReference type="Gene3D" id="3.30.470.10">
    <property type="match status" value="1"/>
</dbReference>
<dbReference type="GO" id="GO:0008652">
    <property type="term" value="P:amino acid biosynthetic process"/>
    <property type="evidence" value="ECO:0007669"/>
    <property type="project" value="UniProtKB-ARBA"/>
</dbReference>
<organism evidence="4 5">
    <name type="scientific">Aerophobetes bacterium</name>
    <dbReference type="NCBI Taxonomy" id="2030807"/>
    <lineage>
        <taxon>Bacteria</taxon>
        <taxon>Candidatus Aerophobota</taxon>
    </lineage>
</organism>
<gene>
    <name evidence="4" type="ORF">DRJ04_05545</name>
</gene>
<protein>
    <submittedName>
        <fullName evidence="4">Aminodeoxychorismate lyase</fullName>
    </submittedName>
</protein>
<comment type="cofactor">
    <cofactor evidence="1">
        <name>pyridoxal 5'-phosphate</name>
        <dbReference type="ChEBI" id="CHEBI:597326"/>
    </cofactor>
</comment>
<dbReference type="InterPro" id="IPR050571">
    <property type="entry name" value="Class-IV_PLP-Dep_Aminotrnsfr"/>
</dbReference>
<evidence type="ECO:0000256" key="1">
    <source>
        <dbReference type="ARBA" id="ARBA00001933"/>
    </source>
</evidence>
<proteinExistence type="inferred from homology"/>
<dbReference type="FunFam" id="3.20.10.10:FF:000002">
    <property type="entry name" value="D-alanine aminotransferase"/>
    <property type="match status" value="1"/>
</dbReference>
<evidence type="ECO:0000256" key="3">
    <source>
        <dbReference type="ARBA" id="ARBA00022898"/>
    </source>
</evidence>
<dbReference type="AlphaFoldDB" id="A0A662DEN8"/>
<keyword evidence="3" id="KW-0663">Pyridoxal phosphate</keyword>
<comment type="caution">
    <text evidence="4">The sequence shown here is derived from an EMBL/GenBank/DDBJ whole genome shotgun (WGS) entry which is preliminary data.</text>
</comment>
<dbReference type="InterPro" id="IPR043131">
    <property type="entry name" value="BCAT-like_N"/>
</dbReference>
<dbReference type="EMBL" id="QMQA01000139">
    <property type="protein sequence ID" value="RLE12783.1"/>
    <property type="molecule type" value="Genomic_DNA"/>
</dbReference>
<dbReference type="Pfam" id="PF01063">
    <property type="entry name" value="Aminotran_4"/>
    <property type="match status" value="1"/>
</dbReference>
<keyword evidence="4" id="KW-0456">Lyase</keyword>
<evidence type="ECO:0000256" key="2">
    <source>
        <dbReference type="ARBA" id="ARBA00009320"/>
    </source>
</evidence>